<evidence type="ECO:0000313" key="1">
    <source>
        <dbReference type="EMBL" id="KAH6937951.1"/>
    </source>
</evidence>
<accession>A0ACB7SSK5</accession>
<proteinExistence type="predicted"/>
<organism evidence="1 2">
    <name type="scientific">Hyalomma asiaticum</name>
    <name type="common">Tick</name>
    <dbReference type="NCBI Taxonomy" id="266040"/>
    <lineage>
        <taxon>Eukaryota</taxon>
        <taxon>Metazoa</taxon>
        <taxon>Ecdysozoa</taxon>
        <taxon>Arthropoda</taxon>
        <taxon>Chelicerata</taxon>
        <taxon>Arachnida</taxon>
        <taxon>Acari</taxon>
        <taxon>Parasitiformes</taxon>
        <taxon>Ixodida</taxon>
        <taxon>Ixodoidea</taxon>
        <taxon>Ixodidae</taxon>
        <taxon>Hyalomminae</taxon>
        <taxon>Hyalomma</taxon>
    </lineage>
</organism>
<evidence type="ECO:0000313" key="2">
    <source>
        <dbReference type="Proteomes" id="UP000821845"/>
    </source>
</evidence>
<sequence>MRLGHSETEDPLQPVPELWRQKLWVEPLPRNTNPELHPGRRLVRAAALQTRHSNRPDVFYMDVSSPSPAGHFTADVITEGKHVDCLSFRADTVTPAEEHHPDGLALGLFSVPSAFNCLAGGSPASGSLMAL</sequence>
<keyword evidence="2" id="KW-1185">Reference proteome</keyword>
<dbReference type="Proteomes" id="UP000821845">
    <property type="component" value="Chromosome 2"/>
</dbReference>
<comment type="caution">
    <text evidence="1">The sequence shown here is derived from an EMBL/GenBank/DDBJ whole genome shotgun (WGS) entry which is preliminary data.</text>
</comment>
<reference evidence="1" key="1">
    <citation type="submission" date="2020-05" db="EMBL/GenBank/DDBJ databases">
        <title>Large-scale comparative analyses of tick genomes elucidate their genetic diversity and vector capacities.</title>
        <authorList>
            <person name="Jia N."/>
            <person name="Wang J."/>
            <person name="Shi W."/>
            <person name="Du L."/>
            <person name="Sun Y."/>
            <person name="Zhan W."/>
            <person name="Jiang J."/>
            <person name="Wang Q."/>
            <person name="Zhang B."/>
            <person name="Ji P."/>
            <person name="Sakyi L.B."/>
            <person name="Cui X."/>
            <person name="Yuan T."/>
            <person name="Jiang B."/>
            <person name="Yang W."/>
            <person name="Lam T.T.-Y."/>
            <person name="Chang Q."/>
            <person name="Ding S."/>
            <person name="Wang X."/>
            <person name="Zhu J."/>
            <person name="Ruan X."/>
            <person name="Zhao L."/>
            <person name="Wei J."/>
            <person name="Que T."/>
            <person name="Du C."/>
            <person name="Cheng J."/>
            <person name="Dai P."/>
            <person name="Han X."/>
            <person name="Huang E."/>
            <person name="Gao Y."/>
            <person name="Liu J."/>
            <person name="Shao H."/>
            <person name="Ye R."/>
            <person name="Li L."/>
            <person name="Wei W."/>
            <person name="Wang X."/>
            <person name="Wang C."/>
            <person name="Yang T."/>
            <person name="Huo Q."/>
            <person name="Li W."/>
            <person name="Guo W."/>
            <person name="Chen H."/>
            <person name="Zhou L."/>
            <person name="Ni X."/>
            <person name="Tian J."/>
            <person name="Zhou Y."/>
            <person name="Sheng Y."/>
            <person name="Liu T."/>
            <person name="Pan Y."/>
            <person name="Xia L."/>
            <person name="Li J."/>
            <person name="Zhao F."/>
            <person name="Cao W."/>
        </authorList>
    </citation>
    <scope>NUCLEOTIDE SEQUENCE</scope>
    <source>
        <strain evidence="1">Hyas-2018</strain>
    </source>
</reference>
<gene>
    <name evidence="1" type="ORF">HPB50_005463</name>
</gene>
<dbReference type="EMBL" id="CM023482">
    <property type="protein sequence ID" value="KAH6937951.1"/>
    <property type="molecule type" value="Genomic_DNA"/>
</dbReference>
<name>A0ACB7SSK5_HYAAI</name>
<protein>
    <submittedName>
        <fullName evidence="1">Uncharacterized protein</fullName>
    </submittedName>
</protein>